<reference evidence="13 14" key="4">
    <citation type="journal article" date="2019" name="Appl. Environ. Microbiol.">
        <title>Clinically Unreported Salmonellosis Outbreak Detected via Comparative Genomic Analysis of Municipal Wastewater Salmonella Isolates.</title>
        <authorList>
            <person name="Diemert S."/>
            <person name="Yan T."/>
        </authorList>
    </citation>
    <scope>NUCLEOTIDE SEQUENCE [LARGE SCALE GENOMIC DNA]</scope>
    <source>
        <strain evidence="13 14">HIY0083</strain>
    </source>
</reference>
<evidence type="ECO:0000313" key="2">
    <source>
        <dbReference type="EMBL" id="EBU7235368.1"/>
    </source>
</evidence>
<dbReference type="EMBL" id="AAMJRG010000112">
    <property type="protein sequence ID" value="EDI0531599.1"/>
    <property type="molecule type" value="Genomic_DNA"/>
</dbReference>
<evidence type="ECO:0000313" key="6">
    <source>
        <dbReference type="EMBL" id="ECZ5304443.1"/>
    </source>
</evidence>
<reference evidence="11" key="6">
    <citation type="submission" date="2019-10" db="EMBL/GenBank/DDBJ databases">
        <authorList>
            <consortium name="NCBI Pathogen Detection Project"/>
        </authorList>
    </citation>
    <scope>NUCLEOTIDE SEQUENCE</scope>
    <source>
        <strain evidence="11">Salmonella enterica</strain>
    </source>
</reference>
<accession>A0A3G3E507</accession>
<dbReference type="EMBL" id="AAMJRG010000001">
    <property type="protein sequence ID" value="EDI0526928.1"/>
    <property type="molecule type" value="Genomic_DNA"/>
</dbReference>
<organism evidence="13 14">
    <name type="scientific">Salmonella enterica subsp. enterica serovar Tennessee</name>
    <dbReference type="NCBI Taxonomy" id="143221"/>
    <lineage>
        <taxon>Bacteria</taxon>
        <taxon>Pseudomonadati</taxon>
        <taxon>Pseudomonadota</taxon>
        <taxon>Gammaproteobacteria</taxon>
        <taxon>Enterobacterales</taxon>
        <taxon>Enterobacteriaceae</taxon>
        <taxon>Salmonella</taxon>
    </lineage>
</organism>
<dbReference type="EMBL" id="AAHCZA010000128">
    <property type="protein sequence ID" value="EBU7235368.1"/>
    <property type="molecule type" value="Genomic_DNA"/>
</dbReference>
<evidence type="ECO:0000313" key="5">
    <source>
        <dbReference type="EMBL" id="ECZ5300153.1"/>
    </source>
</evidence>
<reference evidence="5" key="2">
    <citation type="submission" date="2018-07" db="EMBL/GenBank/DDBJ databases">
        <authorList>
            <consortium name="GenomeTrakr network: Whole genome sequencing for foodborne pathogen traceback"/>
        </authorList>
    </citation>
    <scope>NUCLEOTIDE SEQUENCE</scope>
    <source>
        <strain evidence="5">FDA00001071</strain>
    </source>
</reference>
<dbReference type="Proteomes" id="UP000315048">
    <property type="component" value="Unassembled WGS sequence"/>
</dbReference>
<dbReference type="EMBL" id="DAAHDG010000002">
    <property type="protein sequence ID" value="HAB5643549.1"/>
    <property type="molecule type" value="Genomic_DNA"/>
</dbReference>
<evidence type="ECO:0000313" key="11">
    <source>
        <dbReference type="EMBL" id="HAB5643549.1"/>
    </source>
</evidence>
<sequence>MCADWLKNYYAKDKYLDYDKAMVGGYGIPQMNTLIQQAAALRMPCIVPSTRKRKTVFYALAENAKSLEELRRILTAALGSADTTPDIKSIFQSDDDGEQLLLEKSPDGILAFDFLPVPDGSPQQVKEWQIARMKRVYAMLQLVMDLYRQRPILHSLVSRQTGRILRDFYTACHARDGKIAEQYLEELRGNQALSSLNLLFLELQGMAASARWGEILNHPRLEVLLRGRVPERIQRLLLRSSGHLMLNAIRDAHFPLDRRDDARRLVLGLLPLYKHKPRFAHQASFRPDWQLWTMGAALLGIDEWQTATPLLETDWIQQVEGWATGASSLPASVEAEEQVLIQAPVIMLINLENATDLLLEALLADAERESEIYAQLAAMPEATRQALEKIPKLWETWQALKNRCEPQDYGWSRWLEDLQQATESERFESLRQQATVHYMDWTPSTFSETQWQALLEQQSNAQLSKVLRDVLPTLLNWLEEYDVQVSASLWPDWLMLLAVEDIRSEEDVRLGGMILDKFLSGTFSHQEYASAIESVAMLCSENLSVRTLCYSIDIAELLYDKISADDAARLGFWVTLQELLKQRWERLDVSMQLSARMVERLYLGEHAGHAFPAEDNTPGVASSLHRDLDGKTLAIYSLMEGAARRGKEALLKLYPGLNVELNHDHVATPALINLAEKADYFIFASGSSKHQAFYTVTDYRKEIIYPSGKGASSMIAAFVSALD</sequence>
<evidence type="ECO:0000313" key="1">
    <source>
        <dbReference type="EMBL" id="EBU7230653.1"/>
    </source>
</evidence>
<dbReference type="Proteomes" id="UP000839600">
    <property type="component" value="Unassembled WGS sequence"/>
</dbReference>
<name>A0A3G3E507_SALET</name>
<evidence type="ECO:0000313" key="13">
    <source>
        <dbReference type="EMBL" id="TRI65782.1"/>
    </source>
</evidence>
<dbReference type="EMBL" id="AAMBTZ010000112">
    <property type="protein sequence ID" value="EDF7399869.1"/>
    <property type="molecule type" value="Genomic_DNA"/>
</dbReference>
<dbReference type="EMBL" id="AALGYW010000048">
    <property type="protein sequence ID" value="ECZ5304443.1"/>
    <property type="molecule type" value="Genomic_DNA"/>
</dbReference>
<evidence type="ECO:0000313" key="10">
    <source>
        <dbReference type="EMBL" id="EDI0531599.1"/>
    </source>
</evidence>
<dbReference type="EMBL" id="AALGYW010000001">
    <property type="protein sequence ID" value="ECZ5300153.1"/>
    <property type="molecule type" value="Genomic_DNA"/>
</dbReference>
<dbReference type="EMBL" id="AAIERP010000002">
    <property type="protein sequence ID" value="ECD4321828.1"/>
    <property type="molecule type" value="Genomic_DNA"/>
</dbReference>
<gene>
    <name evidence="5" type="ORF">AHW86_01280</name>
    <name evidence="6" type="ORF">AHW86_23705</name>
    <name evidence="7" type="ORF">B1277_15055</name>
    <name evidence="8" type="ORF">B1277_23925</name>
    <name evidence="9" type="ORF">CC786_00805</name>
    <name evidence="10" type="ORF">CC786_25065</name>
    <name evidence="1" type="ORF">DKV27_02295</name>
    <name evidence="2" type="ORF">DKV27_27110</name>
    <name evidence="3" type="ORF">E0563_02700</name>
    <name evidence="4" type="ORF">E0563_25860</name>
    <name evidence="13" type="ORF">FG623_011175</name>
    <name evidence="11" type="ORF">GB216_05725</name>
    <name evidence="12" type="ORF">GB216_23265</name>
</gene>
<evidence type="ECO:0000313" key="9">
    <source>
        <dbReference type="EMBL" id="EDI0526928.1"/>
    </source>
</evidence>
<evidence type="ECO:0000313" key="4">
    <source>
        <dbReference type="EMBL" id="ECD4326259.1"/>
    </source>
</evidence>
<comment type="caution">
    <text evidence="13">The sequence shown here is derived from an EMBL/GenBank/DDBJ whole genome shotgun (WGS) entry which is preliminary data.</text>
</comment>
<dbReference type="RefSeq" id="WP_000332370.1">
    <property type="nucleotide sequence ID" value="NZ_CP014994.1"/>
</dbReference>
<dbReference type="NCBIfam" id="NF041061">
    <property type="entry name" value="DpdD"/>
    <property type="match status" value="1"/>
</dbReference>
<dbReference type="InterPro" id="IPR049807">
    <property type="entry name" value="DpdD-like"/>
</dbReference>
<evidence type="ECO:0000313" key="7">
    <source>
        <dbReference type="EMBL" id="EDF7398204.1"/>
    </source>
</evidence>
<reference evidence="3" key="5">
    <citation type="submission" date="2019-03" db="EMBL/GenBank/DDBJ databases">
        <authorList>
            <person name="Ashton P.M."/>
            <person name="Dallman T."/>
            <person name="Nair S."/>
            <person name="De Pinna E."/>
            <person name="Peters T."/>
            <person name="Grant K."/>
        </authorList>
    </citation>
    <scope>NUCLEOTIDE SEQUENCE [LARGE SCALE GENOMIC DNA]</scope>
    <source>
        <strain evidence="1">176244</strain>
        <strain evidence="3">285585</strain>
        <strain evidence="9">365393</strain>
    </source>
</reference>
<dbReference type="EMBL" id="AAMBTZ010000031">
    <property type="protein sequence ID" value="EDF7398204.1"/>
    <property type="molecule type" value="Genomic_DNA"/>
</dbReference>
<proteinExistence type="predicted"/>
<reference evidence="7" key="3">
    <citation type="submission" date="2018-07" db="EMBL/GenBank/DDBJ databases">
        <authorList>
            <consortium name="PulseNet: The National Subtyping Network for Foodborne Disease Surveillance"/>
            <person name="Tarr C.L."/>
            <person name="Trees E."/>
            <person name="Katz L.S."/>
            <person name="Carleton-Romer H.A."/>
            <person name="Stroika S."/>
            <person name="Kucerova Z."/>
            <person name="Roache K.F."/>
            <person name="Sabol A.L."/>
            <person name="Besser J."/>
            <person name="Gerner-Smidt P."/>
        </authorList>
    </citation>
    <scope>NUCLEOTIDE SEQUENCE</scope>
    <source>
        <strain evidence="7">PNUSAS008386</strain>
    </source>
</reference>
<evidence type="ECO:0000313" key="12">
    <source>
        <dbReference type="EMBL" id="HAB5646895.1"/>
    </source>
</evidence>
<dbReference type="EMBL" id="VCWZ02000004">
    <property type="protein sequence ID" value="TRI65782.1"/>
    <property type="molecule type" value="Genomic_DNA"/>
</dbReference>
<dbReference type="EMBL" id="DAAHDG010000036">
    <property type="protein sequence ID" value="HAB5646895.1"/>
    <property type="molecule type" value="Genomic_DNA"/>
</dbReference>
<dbReference type="EMBL" id="AAHCZA010000002">
    <property type="protein sequence ID" value="EBU7230653.1"/>
    <property type="molecule type" value="Genomic_DNA"/>
</dbReference>
<reference evidence="11" key="1">
    <citation type="journal article" date="2018" name="Genome Biol.">
        <title>SKESA: strategic k-mer extension for scrupulous assemblies.</title>
        <authorList>
            <person name="Souvorov A."/>
            <person name="Agarwala R."/>
            <person name="Lipman D.J."/>
        </authorList>
    </citation>
    <scope>NUCLEOTIDE SEQUENCE</scope>
    <source>
        <strain evidence="11">Salmonella enterica</strain>
    </source>
</reference>
<evidence type="ECO:0000313" key="8">
    <source>
        <dbReference type="EMBL" id="EDF7399869.1"/>
    </source>
</evidence>
<dbReference type="EMBL" id="AAIERP010000105">
    <property type="protein sequence ID" value="ECD4326259.1"/>
    <property type="molecule type" value="Genomic_DNA"/>
</dbReference>
<dbReference type="AlphaFoldDB" id="A0A3G3E507"/>
<evidence type="ECO:0000313" key="3">
    <source>
        <dbReference type="EMBL" id="ECD4321828.1"/>
    </source>
</evidence>
<protein>
    <submittedName>
        <fullName evidence="13">Uncharacterized protein</fullName>
    </submittedName>
</protein>
<evidence type="ECO:0000313" key="14">
    <source>
        <dbReference type="Proteomes" id="UP000315048"/>
    </source>
</evidence>